<name>A0A6N9HAV0_9BURK</name>
<evidence type="ECO:0000313" key="3">
    <source>
        <dbReference type="Proteomes" id="UP000448575"/>
    </source>
</evidence>
<comment type="caution">
    <text evidence="2">The sequence shown here is derived from an EMBL/GenBank/DDBJ whole genome shotgun (WGS) entry which is preliminary data.</text>
</comment>
<sequence length="192" mass="19540">MKSKYLSAAAALLCAAGLAACGGGGNGSLPLVVQVVGLDRTGLVLLNNGGDELLVTGSGTATFKTLMEPDAAFNVTIKTPPDGTVCKLANNTGKINYYSYQQTVVTCTPNTYELGGEVSNLTTSGLVLANGPLTVAVPANSTRWEFATKINNLAPYGVTILSQPAGQTCALANASGVMPLAQKVANVNVTCQ</sequence>
<dbReference type="Proteomes" id="UP000448575">
    <property type="component" value="Unassembled WGS sequence"/>
</dbReference>
<reference evidence="2 3" key="1">
    <citation type="submission" date="2019-12" db="EMBL/GenBank/DDBJ databases">
        <title>Novel species isolated from a subtropical stream in China.</title>
        <authorList>
            <person name="Lu H."/>
        </authorList>
    </citation>
    <scope>NUCLEOTIDE SEQUENCE [LARGE SCALE GENOMIC DNA]</scope>
    <source>
        <strain evidence="2 3">DS3</strain>
    </source>
</reference>
<dbReference type="PROSITE" id="PS51257">
    <property type="entry name" value="PROKAR_LIPOPROTEIN"/>
    <property type="match status" value="1"/>
</dbReference>
<evidence type="ECO:0000256" key="1">
    <source>
        <dbReference type="SAM" id="SignalP"/>
    </source>
</evidence>
<feature type="chain" id="PRO_5026747938" evidence="1">
    <location>
        <begin position="20"/>
        <end position="192"/>
    </location>
</feature>
<dbReference type="RefSeq" id="WP_161023613.1">
    <property type="nucleotide sequence ID" value="NZ_WWCJ01000001.1"/>
</dbReference>
<feature type="signal peptide" evidence="1">
    <location>
        <begin position="1"/>
        <end position="19"/>
    </location>
</feature>
<evidence type="ECO:0000313" key="2">
    <source>
        <dbReference type="EMBL" id="MYN00590.1"/>
    </source>
</evidence>
<keyword evidence="1" id="KW-0732">Signal</keyword>
<dbReference type="AlphaFoldDB" id="A0A6N9HAV0"/>
<gene>
    <name evidence="2" type="ORF">GTP41_00600</name>
</gene>
<protein>
    <submittedName>
        <fullName evidence="2">Uncharacterized protein</fullName>
    </submittedName>
</protein>
<keyword evidence="3" id="KW-1185">Reference proteome</keyword>
<proteinExistence type="predicted"/>
<accession>A0A6N9HAV0</accession>
<organism evidence="2 3">
    <name type="scientific">Pseudoduganella guangdongensis</name>
    <dbReference type="NCBI Taxonomy" id="2692179"/>
    <lineage>
        <taxon>Bacteria</taxon>
        <taxon>Pseudomonadati</taxon>
        <taxon>Pseudomonadota</taxon>
        <taxon>Betaproteobacteria</taxon>
        <taxon>Burkholderiales</taxon>
        <taxon>Oxalobacteraceae</taxon>
        <taxon>Telluria group</taxon>
        <taxon>Pseudoduganella</taxon>
    </lineage>
</organism>
<dbReference type="EMBL" id="WWCJ01000001">
    <property type="protein sequence ID" value="MYN00590.1"/>
    <property type="molecule type" value="Genomic_DNA"/>
</dbReference>